<proteinExistence type="predicted"/>
<accession>A0ABS5I2E9</accession>
<keyword evidence="2" id="KW-0012">Acyltransferase</keyword>
<dbReference type="InterPro" id="IPR050832">
    <property type="entry name" value="Bact_Acetyltransf"/>
</dbReference>
<protein>
    <submittedName>
        <fullName evidence="4">GNAT family N-acetyltransferase</fullName>
    </submittedName>
</protein>
<dbReference type="PROSITE" id="PS51186">
    <property type="entry name" value="GNAT"/>
    <property type="match status" value="1"/>
</dbReference>
<keyword evidence="1" id="KW-0808">Transferase</keyword>
<dbReference type="Pfam" id="PF00583">
    <property type="entry name" value="Acetyltransf_1"/>
    <property type="match status" value="1"/>
</dbReference>
<dbReference type="InterPro" id="IPR016181">
    <property type="entry name" value="Acyl_CoA_acyltransferase"/>
</dbReference>
<evidence type="ECO:0000313" key="4">
    <source>
        <dbReference type="EMBL" id="MBR9727983.1"/>
    </source>
</evidence>
<dbReference type="Proteomes" id="UP000811844">
    <property type="component" value="Unassembled WGS sequence"/>
</dbReference>
<dbReference type="InterPro" id="IPR000182">
    <property type="entry name" value="GNAT_dom"/>
</dbReference>
<comment type="caution">
    <text evidence="4">The sequence shown here is derived from an EMBL/GenBank/DDBJ whole genome shotgun (WGS) entry which is preliminary data.</text>
</comment>
<organism evidence="4 5">
    <name type="scientific">Shewanella intestini</name>
    <dbReference type="NCBI Taxonomy" id="2017544"/>
    <lineage>
        <taxon>Bacteria</taxon>
        <taxon>Pseudomonadati</taxon>
        <taxon>Pseudomonadota</taxon>
        <taxon>Gammaproteobacteria</taxon>
        <taxon>Alteromonadales</taxon>
        <taxon>Shewanellaceae</taxon>
        <taxon>Shewanella</taxon>
    </lineage>
</organism>
<dbReference type="EMBL" id="JAAIKR010000006">
    <property type="protein sequence ID" value="MBR9727983.1"/>
    <property type="molecule type" value="Genomic_DNA"/>
</dbReference>
<sequence length="170" mass="18539">MLLARQQSSLKANGLIRPITLADNPAIANVIRQVSAQYGLTADKGYGVSDPSLDCMMQTYDKTNAQYWVIERQQCVVGGAGIAPLSGHVDTAELQKMYFSDSIRGLKMAQPLFDTCHTFAKAAGYTRIYLETTAVLVEALAFYQRLGFRPCAHLGDTGHDACEIAMSLTL</sequence>
<evidence type="ECO:0000256" key="1">
    <source>
        <dbReference type="ARBA" id="ARBA00022679"/>
    </source>
</evidence>
<keyword evidence="5" id="KW-1185">Reference proteome</keyword>
<dbReference type="PANTHER" id="PTHR43877">
    <property type="entry name" value="AMINOALKYLPHOSPHONATE N-ACETYLTRANSFERASE-RELATED-RELATED"/>
    <property type="match status" value="1"/>
</dbReference>
<evidence type="ECO:0000259" key="3">
    <source>
        <dbReference type="PROSITE" id="PS51186"/>
    </source>
</evidence>
<evidence type="ECO:0000256" key="2">
    <source>
        <dbReference type="ARBA" id="ARBA00023315"/>
    </source>
</evidence>
<evidence type="ECO:0000313" key="5">
    <source>
        <dbReference type="Proteomes" id="UP000811844"/>
    </source>
</evidence>
<dbReference type="CDD" id="cd04301">
    <property type="entry name" value="NAT_SF"/>
    <property type="match status" value="1"/>
</dbReference>
<dbReference type="Gene3D" id="3.40.630.30">
    <property type="match status" value="1"/>
</dbReference>
<feature type="domain" description="N-acetyltransferase" evidence="3">
    <location>
        <begin position="14"/>
        <end position="170"/>
    </location>
</feature>
<reference evidence="4 5" key="1">
    <citation type="submission" date="2020-02" db="EMBL/GenBank/DDBJ databases">
        <title>Shewanella WXL01 sp. nov., a marine bacterium isolated from green algae in Luhuitou Fringing Reef (Northern South China Sea).</title>
        <authorList>
            <person name="Wang X."/>
        </authorList>
    </citation>
    <scope>NUCLEOTIDE SEQUENCE [LARGE SCALE GENOMIC DNA]</scope>
    <source>
        <strain evidence="4 5">MCCC 1A01895</strain>
    </source>
</reference>
<name>A0ABS5I2E9_9GAMM</name>
<dbReference type="SUPFAM" id="SSF55729">
    <property type="entry name" value="Acyl-CoA N-acyltransferases (Nat)"/>
    <property type="match status" value="1"/>
</dbReference>
<dbReference type="PANTHER" id="PTHR43877:SF2">
    <property type="entry name" value="AMINOALKYLPHOSPHONATE N-ACETYLTRANSFERASE-RELATED"/>
    <property type="match status" value="1"/>
</dbReference>
<gene>
    <name evidence="4" type="ORF">G3R48_08290</name>
</gene>